<feature type="transmembrane region" description="Helical" evidence="6">
    <location>
        <begin position="110"/>
        <end position="133"/>
    </location>
</feature>
<dbReference type="KEGG" id="aprs:BI364_03175"/>
<dbReference type="GO" id="GO:0022904">
    <property type="term" value="P:respiratory electron transport chain"/>
    <property type="evidence" value="ECO:0007669"/>
    <property type="project" value="InterPro"/>
</dbReference>
<keyword evidence="4 6" id="KW-1133">Transmembrane helix</keyword>
<feature type="domain" description="Cytochrome b561 bacterial/Ni-hydrogenase" evidence="7">
    <location>
        <begin position="7"/>
        <end position="184"/>
    </location>
</feature>
<accession>A0A1D8IL30</accession>
<reference evidence="9" key="1">
    <citation type="submission" date="2016-09" db="EMBL/GenBank/DDBJ databases">
        <title>Acidihalobacter prosperus F5.</title>
        <authorList>
            <person name="Khaleque H.N."/>
            <person name="Ramsay J.P."/>
            <person name="Kaksonen A.H."/>
            <person name="Boxall N.J."/>
            <person name="Watkin E.L.J."/>
        </authorList>
    </citation>
    <scope>NUCLEOTIDE SEQUENCE [LARGE SCALE GENOMIC DNA]</scope>
    <source>
        <strain evidence="9">F5</strain>
    </source>
</reference>
<dbReference type="EMBL" id="CP017415">
    <property type="protein sequence ID" value="AOU97135.1"/>
    <property type="molecule type" value="Genomic_DNA"/>
</dbReference>
<gene>
    <name evidence="8" type="ORF">BI364_03175</name>
</gene>
<evidence type="ECO:0000256" key="4">
    <source>
        <dbReference type="ARBA" id="ARBA00022989"/>
    </source>
</evidence>
<keyword evidence="9" id="KW-1185">Reference proteome</keyword>
<dbReference type="SUPFAM" id="SSF81342">
    <property type="entry name" value="Transmembrane di-heme cytochromes"/>
    <property type="match status" value="1"/>
</dbReference>
<comment type="subcellular location">
    <subcellularLocation>
        <location evidence="1">Cell membrane</location>
        <topology evidence="1">Multi-pass membrane protein</topology>
    </subcellularLocation>
</comment>
<keyword evidence="2" id="KW-1003">Cell membrane</keyword>
<dbReference type="AlphaFoldDB" id="A0A1D8IL30"/>
<evidence type="ECO:0000259" key="7">
    <source>
        <dbReference type="Pfam" id="PF01292"/>
    </source>
</evidence>
<feature type="transmembrane region" description="Helical" evidence="6">
    <location>
        <begin position="13"/>
        <end position="34"/>
    </location>
</feature>
<organism evidence="8 9">
    <name type="scientific">Acidihalobacter yilgarnensis</name>
    <dbReference type="NCBI Taxonomy" id="2819280"/>
    <lineage>
        <taxon>Bacteria</taxon>
        <taxon>Pseudomonadati</taxon>
        <taxon>Pseudomonadota</taxon>
        <taxon>Gammaproteobacteria</taxon>
        <taxon>Chromatiales</taxon>
        <taxon>Ectothiorhodospiraceae</taxon>
        <taxon>Acidihalobacter</taxon>
    </lineage>
</organism>
<evidence type="ECO:0000256" key="5">
    <source>
        <dbReference type="ARBA" id="ARBA00023136"/>
    </source>
</evidence>
<dbReference type="Pfam" id="PF01292">
    <property type="entry name" value="Ni_hydr_CYTB"/>
    <property type="match status" value="1"/>
</dbReference>
<feature type="transmembrane region" description="Helical" evidence="6">
    <location>
        <begin position="154"/>
        <end position="172"/>
    </location>
</feature>
<dbReference type="GO" id="GO:0005886">
    <property type="term" value="C:plasma membrane"/>
    <property type="evidence" value="ECO:0007669"/>
    <property type="project" value="UniProtKB-SubCell"/>
</dbReference>
<keyword evidence="3 6" id="KW-0812">Transmembrane</keyword>
<evidence type="ECO:0000256" key="2">
    <source>
        <dbReference type="ARBA" id="ARBA00022475"/>
    </source>
</evidence>
<proteinExistence type="predicted"/>
<evidence type="ECO:0000256" key="6">
    <source>
        <dbReference type="SAM" id="Phobius"/>
    </source>
</evidence>
<name>A0A1D8IL30_9GAMM</name>
<dbReference type="InterPro" id="IPR011577">
    <property type="entry name" value="Cyt_b561_bac/Ni-Hgenase"/>
</dbReference>
<keyword evidence="5 6" id="KW-0472">Membrane</keyword>
<dbReference type="Gene3D" id="1.20.950.20">
    <property type="entry name" value="Transmembrane di-heme cytochromes, Chain C"/>
    <property type="match status" value="1"/>
</dbReference>
<evidence type="ECO:0000313" key="8">
    <source>
        <dbReference type="EMBL" id="AOU97135.1"/>
    </source>
</evidence>
<evidence type="ECO:0000313" key="9">
    <source>
        <dbReference type="Proteomes" id="UP000095401"/>
    </source>
</evidence>
<dbReference type="InterPro" id="IPR016174">
    <property type="entry name" value="Di-haem_cyt_TM"/>
</dbReference>
<evidence type="ECO:0000256" key="1">
    <source>
        <dbReference type="ARBA" id="ARBA00004651"/>
    </source>
</evidence>
<sequence>MGSSVEWDGFTRVLHWGLTLFVTFQLFSGLWISTPGTLVYFHWHEYVGLAAAAVILLHWMWSFTCRDLGILFPWNGAGFARIGKETRGMLHGQVPAAGHQVGLSSFVHGLGLLAMTGMAVTGVLLFLVIPVRLGGMATGAHSGAITSLSLIHRYLSYLAWIYWGGHVGFALLHQLRGGRILGAIFLGRPEHP</sequence>
<protein>
    <recommendedName>
        <fullName evidence="7">Cytochrome b561 bacterial/Ni-hydrogenase domain-containing protein</fullName>
    </recommendedName>
</protein>
<feature type="transmembrane region" description="Helical" evidence="6">
    <location>
        <begin position="46"/>
        <end position="64"/>
    </location>
</feature>
<evidence type="ECO:0000256" key="3">
    <source>
        <dbReference type="ARBA" id="ARBA00022692"/>
    </source>
</evidence>
<dbReference type="RefSeq" id="WP_070077523.1">
    <property type="nucleotide sequence ID" value="NZ_CP017415.1"/>
</dbReference>
<dbReference type="GO" id="GO:0009055">
    <property type="term" value="F:electron transfer activity"/>
    <property type="evidence" value="ECO:0007669"/>
    <property type="project" value="InterPro"/>
</dbReference>
<dbReference type="Proteomes" id="UP000095401">
    <property type="component" value="Chromosome"/>
</dbReference>